<dbReference type="CDD" id="cd11286">
    <property type="entry name" value="ADF_cofilin_like"/>
    <property type="match status" value="1"/>
</dbReference>
<evidence type="ECO:0000256" key="2">
    <source>
        <dbReference type="ARBA" id="ARBA00023203"/>
    </source>
</evidence>
<dbReference type="SMART" id="SM00102">
    <property type="entry name" value="ADF"/>
    <property type="match status" value="1"/>
</dbReference>
<dbReference type="RefSeq" id="XP_002735215.1">
    <property type="nucleotide sequence ID" value="XM_002735169.2"/>
</dbReference>
<proteinExistence type="inferred from homology"/>
<protein>
    <submittedName>
        <fullName evidence="5">Cofilin-like</fullName>
    </submittedName>
</protein>
<evidence type="ECO:0000259" key="3">
    <source>
        <dbReference type="PROSITE" id="PS51263"/>
    </source>
</evidence>
<accession>A0ABM0GQR0</accession>
<dbReference type="InterPro" id="IPR002108">
    <property type="entry name" value="ADF-H"/>
</dbReference>
<dbReference type="Proteomes" id="UP000694865">
    <property type="component" value="Unplaced"/>
</dbReference>
<name>A0ABM0GQR0_SACKO</name>
<keyword evidence="2" id="KW-0009">Actin-binding</keyword>
<feature type="domain" description="ADF-H" evidence="3">
    <location>
        <begin position="2"/>
        <end position="137"/>
    </location>
</feature>
<dbReference type="InterPro" id="IPR029006">
    <property type="entry name" value="ADF-H/Gelsolin-like_dom_sf"/>
</dbReference>
<dbReference type="GeneID" id="100369868"/>
<dbReference type="PANTHER" id="PTHR11913">
    <property type="entry name" value="COFILIN-RELATED"/>
    <property type="match status" value="1"/>
</dbReference>
<dbReference type="Gene3D" id="3.40.20.10">
    <property type="entry name" value="Severin"/>
    <property type="match status" value="1"/>
</dbReference>
<dbReference type="InterPro" id="IPR017904">
    <property type="entry name" value="ADF/Cofilin"/>
</dbReference>
<keyword evidence="4" id="KW-1185">Reference proteome</keyword>
<dbReference type="PROSITE" id="PS51263">
    <property type="entry name" value="ADF_H"/>
    <property type="match status" value="1"/>
</dbReference>
<evidence type="ECO:0000256" key="1">
    <source>
        <dbReference type="ARBA" id="ARBA00006844"/>
    </source>
</evidence>
<evidence type="ECO:0000313" key="5">
    <source>
        <dbReference type="RefSeq" id="XP_002735215.1"/>
    </source>
</evidence>
<organism evidence="4 5">
    <name type="scientific">Saccoglossus kowalevskii</name>
    <name type="common">Acorn worm</name>
    <dbReference type="NCBI Taxonomy" id="10224"/>
    <lineage>
        <taxon>Eukaryota</taxon>
        <taxon>Metazoa</taxon>
        <taxon>Hemichordata</taxon>
        <taxon>Enteropneusta</taxon>
        <taxon>Harrimaniidae</taxon>
        <taxon>Saccoglossus</taxon>
    </lineage>
</organism>
<evidence type="ECO:0000313" key="4">
    <source>
        <dbReference type="Proteomes" id="UP000694865"/>
    </source>
</evidence>
<reference evidence="5" key="1">
    <citation type="submission" date="2025-08" db="UniProtKB">
        <authorList>
            <consortium name="RefSeq"/>
        </authorList>
    </citation>
    <scope>IDENTIFICATION</scope>
    <source>
        <tissue evidence="5">Testes</tissue>
    </source>
</reference>
<dbReference type="SUPFAM" id="SSF55753">
    <property type="entry name" value="Actin depolymerizing proteins"/>
    <property type="match status" value="1"/>
</dbReference>
<dbReference type="Pfam" id="PF00241">
    <property type="entry name" value="Cofilin_ADF"/>
    <property type="match status" value="1"/>
</dbReference>
<comment type="similarity">
    <text evidence="1">Belongs to the actin-binding proteins ADF family.</text>
</comment>
<gene>
    <name evidence="5" type="primary">LOC100369868</name>
</gene>
<sequence>MASGVAVHDDVVEEFQKIKIGHKYKYLIFKIADSLKEIVVHHKESDKDCTYESFKSNLPADECRYAVYDMNYTLPDGGERNKLVFYVWCPDTAKIKQKMLYASSRDALRKKLVGVGCEVQATDDGELDFEDIKDKVSRGGVA</sequence>